<gene>
    <name evidence="2" type="primary">Acey_s0206.g1992</name>
    <name evidence="2" type="ORF">Y032_0206g1992</name>
</gene>
<proteinExistence type="predicted"/>
<protein>
    <submittedName>
        <fullName evidence="2">Uncharacterized protein</fullName>
    </submittedName>
</protein>
<accession>A0A016SM72</accession>
<name>A0A016SM72_9BILA</name>
<dbReference type="EMBL" id="JARK01001542">
    <property type="protein sequence ID" value="EYB91437.1"/>
    <property type="molecule type" value="Genomic_DNA"/>
</dbReference>
<dbReference type="Proteomes" id="UP000024635">
    <property type="component" value="Unassembled WGS sequence"/>
</dbReference>
<organism evidence="2 3">
    <name type="scientific">Ancylostoma ceylanicum</name>
    <dbReference type="NCBI Taxonomy" id="53326"/>
    <lineage>
        <taxon>Eukaryota</taxon>
        <taxon>Metazoa</taxon>
        <taxon>Ecdysozoa</taxon>
        <taxon>Nematoda</taxon>
        <taxon>Chromadorea</taxon>
        <taxon>Rhabditida</taxon>
        <taxon>Rhabditina</taxon>
        <taxon>Rhabditomorpha</taxon>
        <taxon>Strongyloidea</taxon>
        <taxon>Ancylostomatidae</taxon>
        <taxon>Ancylostomatinae</taxon>
        <taxon>Ancylostoma</taxon>
    </lineage>
</organism>
<evidence type="ECO:0000313" key="3">
    <source>
        <dbReference type="Proteomes" id="UP000024635"/>
    </source>
</evidence>
<sequence>MDYFSQTKSGRQRKRSSRSAKISGITQPLGPTRDFCRQEKRPSTVTTRTPARYPHLHFFFSRCLSFSDNFTSPRPSFPCGLESLAFNTSRVMQENICNHVKIT</sequence>
<dbReference type="AlphaFoldDB" id="A0A016SM72"/>
<evidence type="ECO:0000256" key="1">
    <source>
        <dbReference type="SAM" id="MobiDB-lite"/>
    </source>
</evidence>
<evidence type="ECO:0000313" key="2">
    <source>
        <dbReference type="EMBL" id="EYB91437.1"/>
    </source>
</evidence>
<comment type="caution">
    <text evidence="2">The sequence shown here is derived from an EMBL/GenBank/DDBJ whole genome shotgun (WGS) entry which is preliminary data.</text>
</comment>
<feature type="region of interest" description="Disordered" evidence="1">
    <location>
        <begin position="1"/>
        <end position="48"/>
    </location>
</feature>
<reference evidence="3" key="1">
    <citation type="journal article" date="2015" name="Nat. Genet.">
        <title>The genome and transcriptome of the zoonotic hookworm Ancylostoma ceylanicum identify infection-specific gene families.</title>
        <authorList>
            <person name="Schwarz E.M."/>
            <person name="Hu Y."/>
            <person name="Antoshechkin I."/>
            <person name="Miller M.M."/>
            <person name="Sternberg P.W."/>
            <person name="Aroian R.V."/>
        </authorList>
    </citation>
    <scope>NUCLEOTIDE SEQUENCE</scope>
    <source>
        <strain evidence="3">HY135</strain>
    </source>
</reference>
<keyword evidence="3" id="KW-1185">Reference proteome</keyword>